<keyword evidence="2" id="KW-1133">Transmembrane helix</keyword>
<keyword evidence="2" id="KW-0472">Membrane</keyword>
<comment type="caution">
    <text evidence="3">The sequence shown here is derived from an EMBL/GenBank/DDBJ whole genome shotgun (WGS) entry which is preliminary data.</text>
</comment>
<feature type="transmembrane region" description="Helical" evidence="2">
    <location>
        <begin position="80"/>
        <end position="102"/>
    </location>
</feature>
<organism evidence="3 4">
    <name type="scientific">Candidatus Falkowbacteria bacterium RIFOXYA2_FULL_38_12</name>
    <dbReference type="NCBI Taxonomy" id="1797993"/>
    <lineage>
        <taxon>Bacteria</taxon>
        <taxon>Candidatus Falkowiibacteriota</taxon>
    </lineage>
</organism>
<dbReference type="Proteomes" id="UP000177407">
    <property type="component" value="Unassembled WGS sequence"/>
</dbReference>
<reference evidence="3 4" key="1">
    <citation type="journal article" date="2016" name="Nat. Commun.">
        <title>Thousands of microbial genomes shed light on interconnected biogeochemical processes in an aquifer system.</title>
        <authorList>
            <person name="Anantharaman K."/>
            <person name="Brown C.T."/>
            <person name="Hug L.A."/>
            <person name="Sharon I."/>
            <person name="Castelle C.J."/>
            <person name="Probst A.J."/>
            <person name="Thomas B.C."/>
            <person name="Singh A."/>
            <person name="Wilkins M.J."/>
            <person name="Karaoz U."/>
            <person name="Brodie E.L."/>
            <person name="Williams K.H."/>
            <person name="Hubbard S.S."/>
            <person name="Banfield J.F."/>
        </authorList>
    </citation>
    <scope>NUCLEOTIDE SEQUENCE [LARGE SCALE GENOMIC DNA]</scope>
</reference>
<gene>
    <name evidence="3" type="ORF">A2257_02620</name>
</gene>
<evidence type="ECO:0000313" key="3">
    <source>
        <dbReference type="EMBL" id="OGF21660.1"/>
    </source>
</evidence>
<feature type="region of interest" description="Disordered" evidence="1">
    <location>
        <begin position="31"/>
        <end position="54"/>
    </location>
</feature>
<name>A0A1F5S4N2_9BACT</name>
<feature type="transmembrane region" description="Helical" evidence="2">
    <location>
        <begin position="123"/>
        <end position="145"/>
    </location>
</feature>
<accession>A0A1F5S4N2</accession>
<evidence type="ECO:0000313" key="4">
    <source>
        <dbReference type="Proteomes" id="UP000177407"/>
    </source>
</evidence>
<feature type="compositionally biased region" description="Acidic residues" evidence="1">
    <location>
        <begin position="33"/>
        <end position="43"/>
    </location>
</feature>
<proteinExistence type="predicted"/>
<evidence type="ECO:0000256" key="1">
    <source>
        <dbReference type="SAM" id="MobiDB-lite"/>
    </source>
</evidence>
<dbReference type="InterPro" id="IPR043993">
    <property type="entry name" value="T4SS_pilin"/>
</dbReference>
<sequence>MKFNKTIFSLFVFLMIFSFVFTPAILPAQAEPAGEEPAEEEPAEREPSGSSGNALRKLKTVGGGAYGVAESTIPKQPVEIVGGIIKIGLNIVGLIFLALMIYGGFLWMTARGEEAKVTKSKELLEAAIIGLVIVFAAYGITYFVVNQLMTNVISGGGAV</sequence>
<evidence type="ECO:0000256" key="2">
    <source>
        <dbReference type="SAM" id="Phobius"/>
    </source>
</evidence>
<protein>
    <submittedName>
        <fullName evidence="3">Uncharacterized protein</fullName>
    </submittedName>
</protein>
<dbReference type="AlphaFoldDB" id="A0A1F5S4N2"/>
<keyword evidence="2" id="KW-0812">Transmembrane</keyword>
<dbReference type="EMBL" id="MFGA01000002">
    <property type="protein sequence ID" value="OGF21660.1"/>
    <property type="molecule type" value="Genomic_DNA"/>
</dbReference>
<dbReference type="Pfam" id="PF18895">
    <property type="entry name" value="T4SS_pilin"/>
    <property type="match status" value="1"/>
</dbReference>